<evidence type="ECO:0000256" key="7">
    <source>
        <dbReference type="ARBA" id="ARBA00023235"/>
    </source>
</evidence>
<dbReference type="PROSITE" id="PS51198">
    <property type="entry name" value="UVRD_HELICASE_ATP_BIND"/>
    <property type="match status" value="1"/>
</dbReference>
<dbReference type="InterPro" id="IPR000212">
    <property type="entry name" value="DNA_helicase_UvrD/REP"/>
</dbReference>
<reference evidence="14 15" key="1">
    <citation type="submission" date="2023-04" db="EMBL/GenBank/DDBJ databases">
        <title>Antarctic isolates genomes.</title>
        <authorList>
            <person name="Dimov S.G."/>
        </authorList>
    </citation>
    <scope>NUCLEOTIDE SEQUENCE [LARGE SCALE GENOMIC DNA]</scope>
    <source>
        <strain evidence="14 15">AL19</strain>
    </source>
</reference>
<dbReference type="PROSITE" id="PS51217">
    <property type="entry name" value="UVRD_HELICASE_CTER"/>
    <property type="match status" value="1"/>
</dbReference>
<dbReference type="EC" id="5.6.2.4" evidence="9"/>
<keyword evidence="4 11" id="KW-0347">Helicase</keyword>
<feature type="binding site" evidence="11">
    <location>
        <begin position="36"/>
        <end position="43"/>
    </location>
    <ligand>
        <name>ATP</name>
        <dbReference type="ChEBI" id="CHEBI:30616"/>
    </ligand>
</feature>
<dbReference type="RefSeq" id="WP_014969695.1">
    <property type="nucleotide sequence ID" value="NZ_JASBQV010000018.1"/>
</dbReference>
<keyword evidence="6" id="KW-0238">DNA-binding</keyword>
<evidence type="ECO:0000313" key="15">
    <source>
        <dbReference type="Proteomes" id="UP001243286"/>
    </source>
</evidence>
<dbReference type="SUPFAM" id="SSF52540">
    <property type="entry name" value="P-loop containing nucleoside triphosphate hydrolases"/>
    <property type="match status" value="1"/>
</dbReference>
<dbReference type="Gene3D" id="1.10.486.10">
    <property type="entry name" value="PCRA, domain 4"/>
    <property type="match status" value="1"/>
</dbReference>
<dbReference type="Proteomes" id="UP001243286">
    <property type="component" value="Unassembled WGS sequence"/>
</dbReference>
<evidence type="ECO:0000259" key="13">
    <source>
        <dbReference type="PROSITE" id="PS51217"/>
    </source>
</evidence>
<evidence type="ECO:0000256" key="4">
    <source>
        <dbReference type="ARBA" id="ARBA00022806"/>
    </source>
</evidence>
<accession>A0ABT6R5R5</accession>
<feature type="domain" description="UvrD-like helicase ATP-binding" evidence="12">
    <location>
        <begin position="15"/>
        <end position="308"/>
    </location>
</feature>
<keyword evidence="3 11" id="KW-0378">Hydrolase</keyword>
<dbReference type="InterPro" id="IPR014017">
    <property type="entry name" value="DNA_helicase_UvrD-like_C"/>
</dbReference>
<evidence type="ECO:0000259" key="12">
    <source>
        <dbReference type="PROSITE" id="PS51198"/>
    </source>
</evidence>
<protein>
    <recommendedName>
        <fullName evidence="9">DNA 3'-5' helicase</fullName>
        <ecNumber evidence="9">5.6.2.4</ecNumber>
    </recommendedName>
</protein>
<name>A0ABT6R5R5_9BACL</name>
<dbReference type="Gene3D" id="3.40.50.300">
    <property type="entry name" value="P-loop containing nucleotide triphosphate hydrolases"/>
    <property type="match status" value="2"/>
</dbReference>
<evidence type="ECO:0000256" key="10">
    <source>
        <dbReference type="ARBA" id="ARBA00048988"/>
    </source>
</evidence>
<organism evidence="14 15">
    <name type="scientific">Exiguobacterium antarcticum</name>
    <dbReference type="NCBI Taxonomy" id="132920"/>
    <lineage>
        <taxon>Bacteria</taxon>
        <taxon>Bacillati</taxon>
        <taxon>Bacillota</taxon>
        <taxon>Bacilli</taxon>
        <taxon>Bacillales</taxon>
        <taxon>Bacillales Family XII. Incertae Sedis</taxon>
        <taxon>Exiguobacterium</taxon>
    </lineage>
</organism>
<keyword evidence="5 11" id="KW-0067">ATP-binding</keyword>
<comment type="catalytic activity">
    <reaction evidence="8">
        <text>Couples ATP hydrolysis with the unwinding of duplex DNA by translocating in the 3'-5' direction.</text>
        <dbReference type="EC" id="5.6.2.4"/>
    </reaction>
</comment>
<dbReference type="InterPro" id="IPR027417">
    <property type="entry name" value="P-loop_NTPase"/>
</dbReference>
<evidence type="ECO:0000256" key="6">
    <source>
        <dbReference type="ARBA" id="ARBA00023125"/>
    </source>
</evidence>
<evidence type="ECO:0000256" key="8">
    <source>
        <dbReference type="ARBA" id="ARBA00034617"/>
    </source>
</evidence>
<evidence type="ECO:0000313" key="14">
    <source>
        <dbReference type="EMBL" id="MDI3235619.1"/>
    </source>
</evidence>
<evidence type="ECO:0000256" key="5">
    <source>
        <dbReference type="ARBA" id="ARBA00022840"/>
    </source>
</evidence>
<comment type="catalytic activity">
    <reaction evidence="10">
        <text>ATP + H2O = ADP + phosphate + H(+)</text>
        <dbReference type="Rhea" id="RHEA:13065"/>
        <dbReference type="ChEBI" id="CHEBI:15377"/>
        <dbReference type="ChEBI" id="CHEBI:15378"/>
        <dbReference type="ChEBI" id="CHEBI:30616"/>
        <dbReference type="ChEBI" id="CHEBI:43474"/>
        <dbReference type="ChEBI" id="CHEBI:456216"/>
        <dbReference type="EC" id="5.6.2.4"/>
    </reaction>
</comment>
<keyword evidence="2 11" id="KW-0547">Nucleotide-binding</keyword>
<dbReference type="Pfam" id="PF00580">
    <property type="entry name" value="UvrD-helicase"/>
    <property type="match status" value="1"/>
</dbReference>
<dbReference type="PANTHER" id="PTHR11070">
    <property type="entry name" value="UVRD / RECB / PCRA DNA HELICASE FAMILY MEMBER"/>
    <property type="match status" value="1"/>
</dbReference>
<evidence type="ECO:0000256" key="11">
    <source>
        <dbReference type="PROSITE-ProRule" id="PRU00560"/>
    </source>
</evidence>
<evidence type="ECO:0000256" key="1">
    <source>
        <dbReference type="ARBA" id="ARBA00009922"/>
    </source>
</evidence>
<dbReference type="CDD" id="cd17932">
    <property type="entry name" value="DEXQc_UvrD"/>
    <property type="match status" value="1"/>
</dbReference>
<keyword evidence="7" id="KW-0413">Isomerase</keyword>
<evidence type="ECO:0000256" key="9">
    <source>
        <dbReference type="ARBA" id="ARBA00034808"/>
    </source>
</evidence>
<keyword evidence="15" id="KW-1185">Reference proteome</keyword>
<dbReference type="Pfam" id="PF13361">
    <property type="entry name" value="UvrD_C"/>
    <property type="match status" value="1"/>
</dbReference>
<gene>
    <name evidence="14" type="ORF">QK289_11435</name>
</gene>
<evidence type="ECO:0000256" key="2">
    <source>
        <dbReference type="ARBA" id="ARBA00022741"/>
    </source>
</evidence>
<comment type="caution">
    <text evidence="14">The sequence shown here is derived from an EMBL/GenBank/DDBJ whole genome shotgun (WGS) entry which is preliminary data.</text>
</comment>
<feature type="domain" description="UvrD-like helicase C-terminal" evidence="13">
    <location>
        <begin position="309"/>
        <end position="571"/>
    </location>
</feature>
<dbReference type="InterPro" id="IPR014016">
    <property type="entry name" value="UvrD-like_ATP-bd"/>
</dbReference>
<proteinExistence type="inferred from homology"/>
<dbReference type="EMBL" id="JASBQV010000018">
    <property type="protein sequence ID" value="MDI3235619.1"/>
    <property type="molecule type" value="Genomic_DNA"/>
</dbReference>
<comment type="similarity">
    <text evidence="1">Belongs to the helicase family. UvrD subfamily.</text>
</comment>
<dbReference type="InterPro" id="IPR013986">
    <property type="entry name" value="DExx_box_DNA_helicase_dom_sf"/>
</dbReference>
<dbReference type="Gene3D" id="1.10.10.160">
    <property type="match status" value="1"/>
</dbReference>
<evidence type="ECO:0000256" key="3">
    <source>
        <dbReference type="ARBA" id="ARBA00022801"/>
    </source>
</evidence>
<dbReference type="PANTHER" id="PTHR11070:SF2">
    <property type="entry name" value="ATP-DEPENDENT DNA HELICASE SRS2"/>
    <property type="match status" value="1"/>
</dbReference>
<sequence>MSTDFFERMELETGTKLNNVQRQAIEHDQGPLLLLASPGSGKTTTLNFKIAYLILEKKVNPRSILGLTFSKAAAHEMAERFHDWFHHLIGTTASFSTIHSFAFQVVRDYAATNRLHYTIIEGAIEKSSSPRSEQPLHKRMILRRIFQDINRSVITEDQMDELLRMISFVKNRLLSQKDLETLKTTIKHFPEIYLAYEQFKLRDPLHPLMDFDDMLTYANTILAENASLLATYQQRFEYILTDESQDTSLVQHQLVEKLALPNNNLCVVADDDQTLYSWRGADVSKIIHFKDTYPDATVLYMEQNYRSSQEIVETANRFIQRNKVRHPKKMFTKNPSSRPIVVETLPAYEDQTRYVIRHLREETNYQEVAILYRNNSSSINVMNALDLAGIPFYIKDIDHKFFSHWVLKDILHFIELANDPSDVDLLAQIHTKFAGYISKVQLQRLYELRNGENVFDLLIQHVEMKFYQKKQLKTIKSVFAAIRMARPASALTLIRNELGYEKNLKKMSDSLGFSIDFLLEMLNTIENVASDLPTALAFKERILHLEQLMRQAKSNKHQNAVTLSTFHSAKGLEFDRVFMIDLINGVLPSSDNIKSYKDGQLEEMEEAVRLFYVGMTRARHDLHLLSYRYKSKPVEESLFIGNIRHILHPNDTAKIAHARSQRVTEKASIPILPVQQNMRIRHTAFGDGTIIHVMDDVLDIQFDKGIDKQLSLQVCSENHLLTIL</sequence>